<evidence type="ECO:0000313" key="4">
    <source>
        <dbReference type="Proteomes" id="UP000001508"/>
    </source>
</evidence>
<evidence type="ECO:0000313" key="3">
    <source>
        <dbReference type="EMBL" id="ADH86665.1"/>
    </source>
</evidence>
<dbReference type="CDD" id="cd00077">
    <property type="entry name" value="HDc"/>
    <property type="match status" value="1"/>
</dbReference>
<dbReference type="KEGG" id="dak:DaAHT2_1987"/>
<keyword evidence="4" id="KW-1185">Reference proteome</keyword>
<dbReference type="Pfam" id="PF01966">
    <property type="entry name" value="HD"/>
    <property type="match status" value="1"/>
</dbReference>
<evidence type="ECO:0000256" key="1">
    <source>
        <dbReference type="SAM" id="MobiDB-lite"/>
    </source>
</evidence>
<gene>
    <name evidence="3" type="ordered locus">DaAHT2_1987</name>
</gene>
<dbReference type="Proteomes" id="UP000001508">
    <property type="component" value="Chromosome"/>
</dbReference>
<feature type="domain" description="HD-GYP" evidence="2">
    <location>
        <begin position="203"/>
        <end position="403"/>
    </location>
</feature>
<name>D6Z540_DESAT</name>
<dbReference type="InterPro" id="IPR006674">
    <property type="entry name" value="HD_domain"/>
</dbReference>
<dbReference type="InParanoid" id="D6Z540"/>
<dbReference type="GO" id="GO:0016787">
    <property type="term" value="F:hydrolase activity"/>
    <property type="evidence" value="ECO:0007669"/>
    <property type="project" value="UniProtKB-KW"/>
</dbReference>
<dbReference type="HOGENOM" id="CLU_046250_0_0_7"/>
<reference evidence="4" key="1">
    <citation type="submission" date="2010-02" db="EMBL/GenBank/DDBJ databases">
        <title>Complete sequence of Desulfurivibrio alkaliphilus AHT2.</title>
        <authorList>
            <consortium name="US DOE Joint Genome Institute"/>
            <person name="Pitluck S."/>
            <person name="Chertkov O."/>
            <person name="Detter J.C."/>
            <person name="Han C."/>
            <person name="Tapia R."/>
            <person name="Larimer F."/>
            <person name="Land M."/>
            <person name="Hauser L."/>
            <person name="Kyrpides N."/>
            <person name="Mikhailova N."/>
            <person name="Sorokin D.Y."/>
            <person name="Muyzer G."/>
            <person name="Woyke T."/>
        </authorList>
    </citation>
    <scope>NUCLEOTIDE SEQUENCE [LARGE SCALE GENOMIC DNA]</scope>
    <source>
        <strain evidence="4">DSM 19089 / UNIQEM U267 / AHT2</strain>
    </source>
</reference>
<dbReference type="InterPro" id="IPR037522">
    <property type="entry name" value="HD_GYP_dom"/>
</dbReference>
<dbReference type="Gene3D" id="1.10.3210.10">
    <property type="entry name" value="Hypothetical protein af1432"/>
    <property type="match status" value="1"/>
</dbReference>
<dbReference type="EMBL" id="CP001940">
    <property type="protein sequence ID" value="ADH86665.1"/>
    <property type="molecule type" value="Genomic_DNA"/>
</dbReference>
<dbReference type="RefSeq" id="WP_013164188.1">
    <property type="nucleotide sequence ID" value="NC_014216.1"/>
</dbReference>
<dbReference type="PROSITE" id="PS51832">
    <property type="entry name" value="HD_GYP"/>
    <property type="match status" value="1"/>
</dbReference>
<sequence length="485" mass="53711">MTQNINTGSSLGQQSAVTANGPPMISIDRLIDLVRQGGTVRTGVDIVSKQGKLLLEKDVPVTDIETLERVKRLGIGQIPIIATAKGGMWDAQGVPLALPSSPPATTPANAVPGRRPRSEIDQQLQQITEIKEIATAKYEKAKGCIKQALHSIQQNDGEFDVSPVADMVTDLVDFVSQNENSFSYMTREIFSYDDYLYNHSINVCTIGTVVMKKFNENFSAAVNTFLNNTPATVFDDKAGNEHSFSYFQPAELRDISIGFFMHDLGKVLIDPKILNKNGKLSESEFEEIKTHTAEKAMTVLEKNCLANPYITNVCLYHHAKLYDDEPRCYPERVHTTVPPYVKVCKLADIYDAMTSKRAYKEALNPVGVVTEIFNHYARKDPLLQYILHSFVSSVGIYPPGSVVALTDGRQCYVLDSKGPVLLPITDDNGRTLNQKQDPIKMVKGVAKPDIKIDRRRPPLAPLAAYKILPDYLRRIVKPPGTGEAS</sequence>
<organism evidence="3 4">
    <name type="scientific">Desulfurivibrio alkaliphilus (strain DSM 19089 / UNIQEM U267 / AHT2)</name>
    <dbReference type="NCBI Taxonomy" id="589865"/>
    <lineage>
        <taxon>Bacteria</taxon>
        <taxon>Pseudomonadati</taxon>
        <taxon>Thermodesulfobacteriota</taxon>
        <taxon>Desulfobulbia</taxon>
        <taxon>Desulfobulbales</taxon>
        <taxon>Desulfobulbaceae</taxon>
        <taxon>Desulfurivibrio</taxon>
    </lineage>
</organism>
<dbReference type="PANTHER" id="PTHR43155">
    <property type="entry name" value="CYCLIC DI-GMP PHOSPHODIESTERASE PA4108-RELATED"/>
    <property type="match status" value="1"/>
</dbReference>
<dbReference type="STRING" id="589865.DaAHT2_1987"/>
<evidence type="ECO:0000259" key="2">
    <source>
        <dbReference type="PROSITE" id="PS51832"/>
    </source>
</evidence>
<dbReference type="eggNOG" id="COG2206">
    <property type="taxonomic scope" value="Bacteria"/>
</dbReference>
<keyword evidence="3" id="KW-0378">Hydrolase</keyword>
<proteinExistence type="predicted"/>
<protein>
    <submittedName>
        <fullName evidence="3">Putative metal dependent phosphohydrolase</fullName>
    </submittedName>
</protein>
<dbReference type="PANTHER" id="PTHR43155:SF2">
    <property type="entry name" value="CYCLIC DI-GMP PHOSPHODIESTERASE PA4108"/>
    <property type="match status" value="1"/>
</dbReference>
<dbReference type="AlphaFoldDB" id="D6Z540"/>
<feature type="region of interest" description="Disordered" evidence="1">
    <location>
        <begin position="98"/>
        <end position="117"/>
    </location>
</feature>
<dbReference type="SUPFAM" id="SSF109604">
    <property type="entry name" value="HD-domain/PDEase-like"/>
    <property type="match status" value="1"/>
</dbReference>
<dbReference type="InterPro" id="IPR003607">
    <property type="entry name" value="HD/PDEase_dom"/>
</dbReference>
<accession>D6Z540</accession>